<name>A0A7J3ZLE1_9CREN</name>
<feature type="domain" description="CBS" evidence="3">
    <location>
        <begin position="20"/>
        <end position="76"/>
    </location>
</feature>
<dbReference type="SUPFAM" id="SSF54631">
    <property type="entry name" value="CBS-domain pair"/>
    <property type="match status" value="2"/>
</dbReference>
<proteinExistence type="predicted"/>
<dbReference type="CDD" id="cd02205">
    <property type="entry name" value="CBS_pair_SF"/>
    <property type="match status" value="1"/>
</dbReference>
<protein>
    <submittedName>
        <fullName evidence="4">CBS domain-containing protein</fullName>
    </submittedName>
</protein>
<keyword evidence="1 2" id="KW-0129">CBS domain</keyword>
<dbReference type="InterPro" id="IPR046342">
    <property type="entry name" value="CBS_dom_sf"/>
</dbReference>
<gene>
    <name evidence="4" type="ORF">ENM78_04605</name>
</gene>
<dbReference type="PANTHER" id="PTHR43080">
    <property type="entry name" value="CBS DOMAIN-CONTAINING PROTEIN CBSX3, MITOCHONDRIAL"/>
    <property type="match status" value="1"/>
</dbReference>
<evidence type="ECO:0000256" key="2">
    <source>
        <dbReference type="PROSITE-ProRule" id="PRU00703"/>
    </source>
</evidence>
<organism evidence="4">
    <name type="scientific">Fervidicoccus fontis</name>
    <dbReference type="NCBI Taxonomy" id="683846"/>
    <lineage>
        <taxon>Archaea</taxon>
        <taxon>Thermoproteota</taxon>
        <taxon>Thermoprotei</taxon>
        <taxon>Fervidicoccales</taxon>
        <taxon>Fervidicoccaceae</taxon>
        <taxon>Fervidicoccus</taxon>
    </lineage>
</organism>
<comment type="caution">
    <text evidence="4">The sequence shown here is derived from an EMBL/GenBank/DDBJ whole genome shotgun (WGS) entry which is preliminary data.</text>
</comment>
<dbReference type="AlphaFoldDB" id="A0A7J3ZLE1"/>
<feature type="domain" description="CBS" evidence="3">
    <location>
        <begin position="225"/>
        <end position="281"/>
    </location>
</feature>
<dbReference type="EMBL" id="DRZC01000065">
    <property type="protein sequence ID" value="HHQ80712.1"/>
    <property type="molecule type" value="Genomic_DNA"/>
</dbReference>
<sequence>MLRSKKLLEKLKTVKASEIALREFPTVDKDDSVLEAIRLMERFRFDRVIVLENGKPIGLLTKKDLLDKLLVEKTRLSTVARLHVSSFLRKSSLVFAHPGESVGAIARKMVANDISSLPVLEKGELVGLVTKYEIASLYLDVDDIKAKQLSSPIAYIARFGDRIVHLREIIREKKAFFFPVIGLEGKLVGVVGIDEIANAFVSFHEYVPERLRKVGKYQLFVEDVLRRPPPVVRENDPASAVARIIVEERFRGVIVLGDDEQLSGAVTIDDLTEAVFQTHSLNLEGNAN</sequence>
<accession>A0A7J3ZLE1</accession>
<reference evidence="4" key="1">
    <citation type="journal article" date="2020" name="mSystems">
        <title>Genome- and Community-Level Interaction Insights into Carbon Utilization and Element Cycling Functions of Hydrothermarchaeota in Hydrothermal Sediment.</title>
        <authorList>
            <person name="Zhou Z."/>
            <person name="Liu Y."/>
            <person name="Xu W."/>
            <person name="Pan J."/>
            <person name="Luo Z.H."/>
            <person name="Li M."/>
        </authorList>
    </citation>
    <scope>NUCLEOTIDE SEQUENCE [LARGE SCALE GENOMIC DNA]</scope>
    <source>
        <strain evidence="4">SpSt-1116</strain>
    </source>
</reference>
<dbReference type="PROSITE" id="PS51371">
    <property type="entry name" value="CBS"/>
    <property type="match status" value="3"/>
</dbReference>
<evidence type="ECO:0000259" key="3">
    <source>
        <dbReference type="PROSITE" id="PS51371"/>
    </source>
</evidence>
<dbReference type="Gene3D" id="3.10.580.10">
    <property type="entry name" value="CBS-domain"/>
    <property type="match status" value="2"/>
</dbReference>
<feature type="domain" description="CBS" evidence="3">
    <location>
        <begin position="88"/>
        <end position="144"/>
    </location>
</feature>
<dbReference type="SMART" id="SM00116">
    <property type="entry name" value="CBS"/>
    <property type="match status" value="3"/>
</dbReference>
<evidence type="ECO:0000313" key="4">
    <source>
        <dbReference type="EMBL" id="HHQ80712.1"/>
    </source>
</evidence>
<dbReference type="InterPro" id="IPR051257">
    <property type="entry name" value="Diverse_CBS-Domain"/>
</dbReference>
<dbReference type="PANTHER" id="PTHR43080:SF2">
    <property type="entry name" value="CBS DOMAIN-CONTAINING PROTEIN"/>
    <property type="match status" value="1"/>
</dbReference>
<dbReference type="Pfam" id="PF00571">
    <property type="entry name" value="CBS"/>
    <property type="match status" value="3"/>
</dbReference>
<evidence type="ECO:0000256" key="1">
    <source>
        <dbReference type="ARBA" id="ARBA00023122"/>
    </source>
</evidence>
<dbReference type="InterPro" id="IPR000644">
    <property type="entry name" value="CBS_dom"/>
</dbReference>